<proteinExistence type="inferred from homology"/>
<gene>
    <name evidence="8" type="ORF">Daesc_009399</name>
</gene>
<feature type="transmembrane region" description="Helical" evidence="6">
    <location>
        <begin position="36"/>
        <end position="57"/>
    </location>
</feature>
<feature type="transmembrane region" description="Helical" evidence="6">
    <location>
        <begin position="99"/>
        <end position="122"/>
    </location>
</feature>
<keyword evidence="4 6" id="KW-0472">Membrane</keyword>
<feature type="transmembrane region" description="Helical" evidence="6">
    <location>
        <begin position="182"/>
        <end position="206"/>
    </location>
</feature>
<dbReference type="EMBL" id="JBANMG010000009">
    <property type="protein sequence ID" value="KAK6949324.1"/>
    <property type="molecule type" value="Genomic_DNA"/>
</dbReference>
<evidence type="ECO:0000256" key="5">
    <source>
        <dbReference type="ARBA" id="ARBA00038359"/>
    </source>
</evidence>
<evidence type="ECO:0000313" key="8">
    <source>
        <dbReference type="EMBL" id="KAK6949324.1"/>
    </source>
</evidence>
<comment type="subcellular location">
    <subcellularLocation>
        <location evidence="1">Membrane</location>
        <topology evidence="1">Multi-pass membrane protein</topology>
    </subcellularLocation>
</comment>
<dbReference type="GO" id="GO:0016020">
    <property type="term" value="C:membrane"/>
    <property type="evidence" value="ECO:0007669"/>
    <property type="project" value="UniProtKB-SubCell"/>
</dbReference>
<comment type="caution">
    <text evidence="8">The sequence shown here is derived from an EMBL/GenBank/DDBJ whole genome shotgun (WGS) entry which is preliminary data.</text>
</comment>
<dbReference type="InterPro" id="IPR049326">
    <property type="entry name" value="Rhodopsin_dom_fungi"/>
</dbReference>
<dbReference type="AlphaFoldDB" id="A0AAX6MA38"/>
<evidence type="ECO:0000259" key="7">
    <source>
        <dbReference type="Pfam" id="PF20684"/>
    </source>
</evidence>
<feature type="transmembrane region" description="Helical" evidence="6">
    <location>
        <begin position="218"/>
        <end position="240"/>
    </location>
</feature>
<dbReference type="Proteomes" id="UP001369815">
    <property type="component" value="Unassembled WGS sequence"/>
</dbReference>
<organism evidence="8 9">
    <name type="scientific">Daldinia eschscholtzii</name>
    <dbReference type="NCBI Taxonomy" id="292717"/>
    <lineage>
        <taxon>Eukaryota</taxon>
        <taxon>Fungi</taxon>
        <taxon>Dikarya</taxon>
        <taxon>Ascomycota</taxon>
        <taxon>Pezizomycotina</taxon>
        <taxon>Sordariomycetes</taxon>
        <taxon>Xylariomycetidae</taxon>
        <taxon>Xylariales</taxon>
        <taxon>Hypoxylaceae</taxon>
        <taxon>Daldinia</taxon>
    </lineage>
</organism>
<accession>A0AAX6MA38</accession>
<dbReference type="PANTHER" id="PTHR33048:SF47">
    <property type="entry name" value="INTEGRAL MEMBRANE PROTEIN-RELATED"/>
    <property type="match status" value="1"/>
</dbReference>
<reference evidence="8 9" key="1">
    <citation type="journal article" date="2024" name="Front Chem Biol">
        <title>Unveiling the potential of Daldinia eschscholtzii MFLUCC 19-0629 through bioactivity and bioinformatics studies for enhanced sustainable agriculture production.</title>
        <authorList>
            <person name="Brooks S."/>
            <person name="Weaver J.A."/>
            <person name="Klomchit A."/>
            <person name="Alharthi S.A."/>
            <person name="Onlamun T."/>
            <person name="Nurani R."/>
            <person name="Vong T.K."/>
            <person name="Alberti F."/>
            <person name="Greco C."/>
        </authorList>
    </citation>
    <scope>NUCLEOTIDE SEQUENCE [LARGE SCALE GENOMIC DNA]</scope>
    <source>
        <strain evidence="8">MFLUCC 19-0629</strain>
    </source>
</reference>
<protein>
    <recommendedName>
        <fullName evidence="7">Rhodopsin domain-containing protein</fullName>
    </recommendedName>
</protein>
<feature type="domain" description="Rhodopsin" evidence="7">
    <location>
        <begin position="65"/>
        <end position="243"/>
    </location>
</feature>
<evidence type="ECO:0000256" key="1">
    <source>
        <dbReference type="ARBA" id="ARBA00004141"/>
    </source>
</evidence>
<evidence type="ECO:0000256" key="4">
    <source>
        <dbReference type="ARBA" id="ARBA00023136"/>
    </source>
</evidence>
<name>A0AAX6MA38_9PEZI</name>
<keyword evidence="2 6" id="KW-0812">Transmembrane</keyword>
<evidence type="ECO:0000256" key="3">
    <source>
        <dbReference type="ARBA" id="ARBA00022989"/>
    </source>
</evidence>
<keyword evidence="3 6" id="KW-1133">Transmembrane helix</keyword>
<dbReference type="Pfam" id="PF20684">
    <property type="entry name" value="Fung_rhodopsin"/>
    <property type="match status" value="1"/>
</dbReference>
<dbReference type="InterPro" id="IPR052337">
    <property type="entry name" value="SAT4-like"/>
</dbReference>
<dbReference type="PANTHER" id="PTHR33048">
    <property type="entry name" value="PTH11-LIKE INTEGRAL MEMBRANE PROTEIN (AFU_ORTHOLOGUE AFUA_5G11245)"/>
    <property type="match status" value="1"/>
</dbReference>
<evidence type="ECO:0000313" key="9">
    <source>
        <dbReference type="Proteomes" id="UP001369815"/>
    </source>
</evidence>
<keyword evidence="9" id="KW-1185">Reference proteome</keyword>
<evidence type="ECO:0000256" key="2">
    <source>
        <dbReference type="ARBA" id="ARBA00022692"/>
    </source>
</evidence>
<feature type="transmembrane region" description="Helical" evidence="6">
    <location>
        <begin position="151"/>
        <end position="170"/>
    </location>
</feature>
<comment type="similarity">
    <text evidence="5">Belongs to the SAT4 family.</text>
</comment>
<evidence type="ECO:0000256" key="6">
    <source>
        <dbReference type="SAM" id="Phobius"/>
    </source>
</evidence>
<sequence>MSLPPGIDLCQFPALAPPDGVVPNFSHPSPNLEPTLVGITALLTTIGALCVAGRVYVNWGRLHLNFVVQLVMPLSHSFSKAAILLLFLQIFTVDKKMRIAIFVGLAFTIVAYWPNLILVPVFSVPHAGETWESLVTNPRVRKMTPVGTEQGTLAVLLDLYIFILPMPILASLNMNNTKRLHLIAIFGTALLGVIASIIGLVFRVLLLHTEDSTWSTAQLYPCIIVEIYIALIVACMPAFARFIRGHILESDSFKWLTSYLAYYSRGSQSNSHKNSDVPYGMEGSRDLDPWWKRTFGRTHHKGGISEERLSGSQGRIYYEVNDLSKLNPTQTENHIYASPSIPPRNSNETEPGIAVTRTYGFAS</sequence>